<dbReference type="CDD" id="cd18787">
    <property type="entry name" value="SF2_C_DEAD"/>
    <property type="match status" value="1"/>
</dbReference>
<evidence type="ECO:0000259" key="8">
    <source>
        <dbReference type="PROSITE" id="PS51192"/>
    </source>
</evidence>
<feature type="region of interest" description="Disordered" evidence="7">
    <location>
        <begin position="18"/>
        <end position="133"/>
    </location>
</feature>
<evidence type="ECO:0000313" key="11">
    <source>
        <dbReference type="Proteomes" id="UP000007110"/>
    </source>
</evidence>
<reference evidence="10" key="2">
    <citation type="submission" date="2021-01" db="UniProtKB">
        <authorList>
            <consortium name="EnsemblMetazoa"/>
        </authorList>
    </citation>
    <scope>IDENTIFICATION</scope>
</reference>
<dbReference type="CDD" id="cd17956">
    <property type="entry name" value="DEADc_DDX51"/>
    <property type="match status" value="1"/>
</dbReference>
<sequence length="820" mass="92028">MLSDHIMSLFTVNRYLGESPVESGASPGQSILDKINAKAKAREEQRKQTPLKLKESSPAQESKVKHATPRRTAKDESPSSQTPGTDSVKRKKKKKKLVVQQESSDAVGHGDDGGDTLLPQVGEMIKEDEKRDEDVTVAVRDAVMLTAKERKQRVIDQGLVPKDSVVTIKKKKGKRKNEEGKVKEGEDRSEISEMSKKTRLEMKDGESLDLSPSGTKRIKEKLKKNVGKKDRTDKNQTTKDEELNMVSKDESRKEEEEEEQMEVDKEEEEEDGGTVEEEKVESEDDKEPHNFVILGDFERKHKKKKVQEALPDWLARPSVIQQSLTNDLQPVNSIKGLDERLVTALAYMGVEKFFPVQQHVIPVLLESLRDGIHTGHAGYRPRDLCISAPTGSGKTLAYAIPIIQALMNRVVCRVRALVVLPTRDLATQVYKIISALCKATPLKPVLIGGTKKFAQEQSLLVREIDGELHSLADIVVATPGRLVDNISQTAGFNLQHLRFLVIDEADRLMEHISQDWIAQVEKSAYTPLYDNGTTLPTFTSNRQRPGPLTINRSSSFQLPLQKLLFSATLSQNPEKLTQLRLFQPRLITTATSSRAPPISAWHLDGEKEGVKEEGKEKDEGRTDFVGKYTTPVGLSEYFVQCTAGEKPLVLQHFLLNLYFKQVLCFTNSVQTTHRLYLLLKLMGDVEVSEFSSNLSQSERQNILKQFKAGKIQILVCSDAMARGMDIENVRCVISYDLPPHLKTYIHRVGRTARAGRGGTAFSFIRKKEVNDFKHMLKNAGKDGIQRHTVSSNHLEALAPAYTEALTKLSSMLREQKAHQY</sequence>
<dbReference type="FunCoup" id="A0A7M7T2P4">
    <property type="interactions" value="2203"/>
</dbReference>
<dbReference type="Pfam" id="PF00271">
    <property type="entry name" value="Helicase_C"/>
    <property type="match status" value="1"/>
</dbReference>
<evidence type="ECO:0000256" key="4">
    <source>
        <dbReference type="ARBA" id="ARBA00022840"/>
    </source>
</evidence>
<dbReference type="SMART" id="SM00487">
    <property type="entry name" value="DEXDc"/>
    <property type="match status" value="1"/>
</dbReference>
<dbReference type="PROSITE" id="PS00039">
    <property type="entry name" value="DEAD_ATP_HELICASE"/>
    <property type="match status" value="1"/>
</dbReference>
<dbReference type="EC" id="3.6.4.13" evidence="6"/>
<dbReference type="GO" id="GO:0003724">
    <property type="term" value="F:RNA helicase activity"/>
    <property type="evidence" value="ECO:0007669"/>
    <property type="project" value="UniProtKB-EC"/>
</dbReference>
<dbReference type="Pfam" id="PF00270">
    <property type="entry name" value="DEAD"/>
    <property type="match status" value="1"/>
</dbReference>
<dbReference type="AlphaFoldDB" id="A0A7M7T2P4"/>
<feature type="domain" description="Helicase C-terminal" evidence="9">
    <location>
        <begin position="649"/>
        <end position="795"/>
    </location>
</feature>
<dbReference type="KEGG" id="spu:592601"/>
<dbReference type="CTD" id="317781"/>
<dbReference type="RefSeq" id="XP_030849417.1">
    <property type="nucleotide sequence ID" value="XM_030993557.1"/>
</dbReference>
<dbReference type="GO" id="GO:0016787">
    <property type="term" value="F:hydrolase activity"/>
    <property type="evidence" value="ECO:0007669"/>
    <property type="project" value="UniProtKB-KW"/>
</dbReference>
<evidence type="ECO:0000313" key="10">
    <source>
        <dbReference type="EnsemblMetazoa" id="XP_030849417"/>
    </source>
</evidence>
<protein>
    <recommendedName>
        <fullName evidence="6">ATP-dependent RNA helicase</fullName>
        <ecNumber evidence="6">3.6.4.13</ecNumber>
    </recommendedName>
</protein>
<dbReference type="Proteomes" id="UP000007110">
    <property type="component" value="Unassembled WGS sequence"/>
</dbReference>
<reference evidence="11" key="1">
    <citation type="submission" date="2015-02" db="EMBL/GenBank/DDBJ databases">
        <title>Genome sequencing for Strongylocentrotus purpuratus.</title>
        <authorList>
            <person name="Murali S."/>
            <person name="Liu Y."/>
            <person name="Vee V."/>
            <person name="English A."/>
            <person name="Wang M."/>
            <person name="Skinner E."/>
            <person name="Han Y."/>
            <person name="Muzny D.M."/>
            <person name="Worley K.C."/>
            <person name="Gibbs R.A."/>
        </authorList>
    </citation>
    <scope>NUCLEOTIDE SEQUENCE</scope>
</reference>
<dbReference type="SUPFAM" id="SSF52540">
    <property type="entry name" value="P-loop containing nucleoside triphosphate hydrolases"/>
    <property type="match status" value="1"/>
</dbReference>
<dbReference type="GO" id="GO:0005524">
    <property type="term" value="F:ATP binding"/>
    <property type="evidence" value="ECO:0007669"/>
    <property type="project" value="UniProtKB-UniRule"/>
</dbReference>
<dbReference type="SMART" id="SM00490">
    <property type="entry name" value="HELICc"/>
    <property type="match status" value="1"/>
</dbReference>
<feature type="compositionally biased region" description="Basic and acidic residues" evidence="7">
    <location>
        <begin position="176"/>
        <end position="206"/>
    </location>
</feature>
<dbReference type="InParanoid" id="A0A7M7T2P4"/>
<keyword evidence="4 6" id="KW-0067">ATP-binding</keyword>
<comment type="domain">
    <text evidence="6">The Q motif is unique to and characteristic of the DEAD box family of RNA helicases and controls ATP binding and hydrolysis.</text>
</comment>
<evidence type="ECO:0000256" key="7">
    <source>
        <dbReference type="SAM" id="MobiDB-lite"/>
    </source>
</evidence>
<dbReference type="InterPro" id="IPR027417">
    <property type="entry name" value="P-loop_NTPase"/>
</dbReference>
<dbReference type="PANTHER" id="PTHR24031">
    <property type="entry name" value="RNA HELICASE"/>
    <property type="match status" value="1"/>
</dbReference>
<dbReference type="InterPro" id="IPR000629">
    <property type="entry name" value="RNA-helicase_DEAD-box_CS"/>
</dbReference>
<keyword evidence="1 6" id="KW-0547">Nucleotide-binding</keyword>
<keyword evidence="3 6" id="KW-0347">Helicase</keyword>
<evidence type="ECO:0000256" key="3">
    <source>
        <dbReference type="ARBA" id="ARBA00022806"/>
    </source>
</evidence>
<dbReference type="Gene3D" id="3.40.50.300">
    <property type="entry name" value="P-loop containing nucleotide triphosphate hydrolases"/>
    <property type="match status" value="2"/>
</dbReference>
<dbReference type="PROSITE" id="PS51192">
    <property type="entry name" value="HELICASE_ATP_BIND_1"/>
    <property type="match status" value="1"/>
</dbReference>
<dbReference type="InterPro" id="IPR011545">
    <property type="entry name" value="DEAD/DEAH_box_helicase_dom"/>
</dbReference>
<feature type="compositionally biased region" description="Acidic residues" evidence="7">
    <location>
        <begin position="255"/>
        <end position="285"/>
    </location>
</feature>
<dbReference type="GeneID" id="592601"/>
<organism evidence="10 11">
    <name type="scientific">Strongylocentrotus purpuratus</name>
    <name type="common">Purple sea urchin</name>
    <dbReference type="NCBI Taxonomy" id="7668"/>
    <lineage>
        <taxon>Eukaryota</taxon>
        <taxon>Metazoa</taxon>
        <taxon>Echinodermata</taxon>
        <taxon>Eleutherozoa</taxon>
        <taxon>Echinozoa</taxon>
        <taxon>Echinoidea</taxon>
        <taxon>Euechinoidea</taxon>
        <taxon>Echinacea</taxon>
        <taxon>Camarodonta</taxon>
        <taxon>Echinidea</taxon>
        <taxon>Strongylocentrotidae</taxon>
        <taxon>Strongylocentrotus</taxon>
    </lineage>
</organism>
<dbReference type="OrthoDB" id="3370at2759"/>
<evidence type="ECO:0000256" key="5">
    <source>
        <dbReference type="ARBA" id="ARBA00022884"/>
    </source>
</evidence>
<dbReference type="OMA" id="NCCCGGT"/>
<dbReference type="PROSITE" id="PS51194">
    <property type="entry name" value="HELICASE_CTER"/>
    <property type="match status" value="1"/>
</dbReference>
<feature type="compositionally biased region" description="Basic residues" evidence="7">
    <location>
        <begin position="216"/>
        <end position="226"/>
    </location>
</feature>
<evidence type="ECO:0000256" key="2">
    <source>
        <dbReference type="ARBA" id="ARBA00022801"/>
    </source>
</evidence>
<dbReference type="GO" id="GO:0003723">
    <property type="term" value="F:RNA binding"/>
    <property type="evidence" value="ECO:0007669"/>
    <property type="project" value="UniProtKB-UniRule"/>
</dbReference>
<comment type="function">
    <text evidence="6">RNA helicase.</text>
</comment>
<feature type="region of interest" description="Disordered" evidence="7">
    <location>
        <begin position="167"/>
        <end position="288"/>
    </location>
</feature>
<dbReference type="InterPro" id="IPR001650">
    <property type="entry name" value="Helicase_C-like"/>
</dbReference>
<evidence type="ECO:0000259" key="9">
    <source>
        <dbReference type="PROSITE" id="PS51194"/>
    </source>
</evidence>
<dbReference type="InterPro" id="IPR014001">
    <property type="entry name" value="Helicase_ATP-bd"/>
</dbReference>
<comment type="catalytic activity">
    <reaction evidence="6">
        <text>ATP + H2O = ADP + phosphate + H(+)</text>
        <dbReference type="Rhea" id="RHEA:13065"/>
        <dbReference type="ChEBI" id="CHEBI:15377"/>
        <dbReference type="ChEBI" id="CHEBI:15378"/>
        <dbReference type="ChEBI" id="CHEBI:30616"/>
        <dbReference type="ChEBI" id="CHEBI:43474"/>
        <dbReference type="ChEBI" id="CHEBI:456216"/>
        <dbReference type="EC" id="3.6.4.13"/>
    </reaction>
</comment>
<keyword evidence="2 6" id="KW-0378">Hydrolase</keyword>
<dbReference type="GO" id="GO:0005634">
    <property type="term" value="C:nucleus"/>
    <property type="evidence" value="ECO:0000318"/>
    <property type="project" value="GO_Central"/>
</dbReference>
<dbReference type="EnsemblMetazoa" id="XM_030993557">
    <property type="protein sequence ID" value="XP_030849417"/>
    <property type="gene ID" value="LOC592601"/>
</dbReference>
<evidence type="ECO:0000256" key="1">
    <source>
        <dbReference type="ARBA" id="ARBA00022741"/>
    </source>
</evidence>
<feature type="compositionally biased region" description="Basic and acidic residues" evidence="7">
    <location>
        <begin position="40"/>
        <end position="55"/>
    </location>
</feature>
<feature type="compositionally biased region" description="Basic and acidic residues" evidence="7">
    <location>
        <begin position="124"/>
        <end position="133"/>
    </location>
</feature>
<evidence type="ECO:0000256" key="6">
    <source>
        <dbReference type="RuleBase" id="RU365068"/>
    </source>
</evidence>
<feature type="compositionally biased region" description="Basic and acidic residues" evidence="7">
    <location>
        <begin position="227"/>
        <end position="254"/>
    </location>
</feature>
<accession>A0A7M7T2P4</accession>
<proteinExistence type="inferred from homology"/>
<keyword evidence="11" id="KW-1185">Reference proteome</keyword>
<feature type="domain" description="Helicase ATP-binding" evidence="8">
    <location>
        <begin position="375"/>
        <end position="587"/>
    </location>
</feature>
<name>A0A7M7T2P4_STRPU</name>
<comment type="similarity">
    <text evidence="6">Belongs to the DEAD box helicase family.</text>
</comment>
<keyword evidence="5 6" id="KW-0694">RNA-binding</keyword>